<accession>A0AAD3S9I0</accession>
<organism evidence="2 3">
    <name type="scientific">Nepenthes gracilis</name>
    <name type="common">Slender pitcher plant</name>
    <dbReference type="NCBI Taxonomy" id="150966"/>
    <lineage>
        <taxon>Eukaryota</taxon>
        <taxon>Viridiplantae</taxon>
        <taxon>Streptophyta</taxon>
        <taxon>Embryophyta</taxon>
        <taxon>Tracheophyta</taxon>
        <taxon>Spermatophyta</taxon>
        <taxon>Magnoliopsida</taxon>
        <taxon>eudicotyledons</taxon>
        <taxon>Gunneridae</taxon>
        <taxon>Pentapetalae</taxon>
        <taxon>Caryophyllales</taxon>
        <taxon>Nepenthaceae</taxon>
        <taxon>Nepenthes</taxon>
    </lineage>
</organism>
<evidence type="ECO:0000313" key="3">
    <source>
        <dbReference type="Proteomes" id="UP001279734"/>
    </source>
</evidence>
<name>A0AAD3S9I0_NEPGR</name>
<dbReference type="Proteomes" id="UP001279734">
    <property type="component" value="Unassembled WGS sequence"/>
</dbReference>
<dbReference type="EMBL" id="BSYO01000007">
    <property type="protein sequence ID" value="GMH07055.1"/>
    <property type="molecule type" value="Genomic_DNA"/>
</dbReference>
<protein>
    <submittedName>
        <fullName evidence="2">Uncharacterized protein</fullName>
    </submittedName>
</protein>
<feature type="region of interest" description="Disordered" evidence="1">
    <location>
        <begin position="30"/>
        <end position="50"/>
    </location>
</feature>
<gene>
    <name evidence="2" type="ORF">Nepgr_008895</name>
</gene>
<keyword evidence="3" id="KW-1185">Reference proteome</keyword>
<evidence type="ECO:0000256" key="1">
    <source>
        <dbReference type="SAM" id="MobiDB-lite"/>
    </source>
</evidence>
<sequence length="73" mass="7998">MAGVVMPGLGAEDWPKCKLKKPECCQTEAGQVEAGQGRPIKRDRSAGHGDRPGKLPCVVRPGCFCVWPTWMWC</sequence>
<feature type="compositionally biased region" description="Basic and acidic residues" evidence="1">
    <location>
        <begin position="40"/>
        <end position="50"/>
    </location>
</feature>
<dbReference type="AlphaFoldDB" id="A0AAD3S9I0"/>
<evidence type="ECO:0000313" key="2">
    <source>
        <dbReference type="EMBL" id="GMH07055.1"/>
    </source>
</evidence>
<reference evidence="2" key="1">
    <citation type="submission" date="2023-05" db="EMBL/GenBank/DDBJ databases">
        <title>Nepenthes gracilis genome sequencing.</title>
        <authorList>
            <person name="Fukushima K."/>
        </authorList>
    </citation>
    <scope>NUCLEOTIDE SEQUENCE</scope>
    <source>
        <strain evidence="2">SING2019-196</strain>
    </source>
</reference>
<comment type="caution">
    <text evidence="2">The sequence shown here is derived from an EMBL/GenBank/DDBJ whole genome shotgun (WGS) entry which is preliminary data.</text>
</comment>
<proteinExistence type="predicted"/>